<keyword evidence="3" id="KW-1185">Reference proteome</keyword>
<feature type="region of interest" description="Disordered" evidence="1">
    <location>
        <begin position="77"/>
        <end position="118"/>
    </location>
</feature>
<proteinExistence type="predicted"/>
<dbReference type="OrthoDB" id="444265at2759"/>
<name>A0A7R9KZA1_9ACAR</name>
<reference evidence="2" key="1">
    <citation type="submission" date="2020-11" db="EMBL/GenBank/DDBJ databases">
        <authorList>
            <person name="Tran Van P."/>
        </authorList>
    </citation>
    <scope>NUCLEOTIDE SEQUENCE</scope>
</reference>
<dbReference type="EMBL" id="CAJPIZ010010613">
    <property type="protein sequence ID" value="CAG2112643.1"/>
    <property type="molecule type" value="Genomic_DNA"/>
</dbReference>
<gene>
    <name evidence="2" type="ORF">OSB1V03_LOCUS12618</name>
</gene>
<evidence type="ECO:0000256" key="1">
    <source>
        <dbReference type="SAM" id="MobiDB-lite"/>
    </source>
</evidence>
<dbReference type="AlphaFoldDB" id="A0A7R9KZA1"/>
<sequence length="212" mass="22944">MNDRGIPIGAELPVPSALSVCVWAQRIWLCLRHRAQETDVNGSGATTPPPTGPEPTAFIISFDDIADNHSKSMKKMNITDSIRKFAPPKPDSIEKPRPVRSPTDNNHNNNGNKSDMKEIYGRRRQLPTDRPNAKHVVNRVLDAGGDRGGHLSDSATYLINRMLSYASNKGPPKGVVVSRDGRRGSGGSGVPVKVADNSWPKAGEKDSGVCDD</sequence>
<evidence type="ECO:0000313" key="2">
    <source>
        <dbReference type="EMBL" id="CAD7632213.1"/>
    </source>
</evidence>
<feature type="region of interest" description="Disordered" evidence="1">
    <location>
        <begin position="168"/>
        <end position="212"/>
    </location>
</feature>
<feature type="non-terminal residue" evidence="2">
    <location>
        <position position="212"/>
    </location>
</feature>
<organism evidence="2">
    <name type="scientific">Medioppia subpectinata</name>
    <dbReference type="NCBI Taxonomy" id="1979941"/>
    <lineage>
        <taxon>Eukaryota</taxon>
        <taxon>Metazoa</taxon>
        <taxon>Ecdysozoa</taxon>
        <taxon>Arthropoda</taxon>
        <taxon>Chelicerata</taxon>
        <taxon>Arachnida</taxon>
        <taxon>Acari</taxon>
        <taxon>Acariformes</taxon>
        <taxon>Sarcoptiformes</taxon>
        <taxon>Oribatida</taxon>
        <taxon>Brachypylina</taxon>
        <taxon>Oppioidea</taxon>
        <taxon>Oppiidae</taxon>
        <taxon>Medioppia</taxon>
    </lineage>
</organism>
<dbReference type="Proteomes" id="UP000759131">
    <property type="component" value="Unassembled WGS sequence"/>
</dbReference>
<dbReference type="EMBL" id="OC865188">
    <property type="protein sequence ID" value="CAD7632213.1"/>
    <property type="molecule type" value="Genomic_DNA"/>
</dbReference>
<feature type="region of interest" description="Disordered" evidence="1">
    <location>
        <begin position="38"/>
        <end position="57"/>
    </location>
</feature>
<accession>A0A7R9KZA1</accession>
<feature type="compositionally biased region" description="Basic and acidic residues" evidence="1">
    <location>
        <begin position="202"/>
        <end position="212"/>
    </location>
</feature>
<protein>
    <submittedName>
        <fullName evidence="2">Uncharacterized protein</fullName>
    </submittedName>
</protein>
<evidence type="ECO:0000313" key="3">
    <source>
        <dbReference type="Proteomes" id="UP000759131"/>
    </source>
</evidence>